<evidence type="ECO:0000256" key="2">
    <source>
        <dbReference type="ARBA" id="ARBA00022475"/>
    </source>
</evidence>
<evidence type="ECO:0000256" key="1">
    <source>
        <dbReference type="ARBA" id="ARBA00004651"/>
    </source>
</evidence>
<keyword evidence="4 8" id="KW-0812">Transmembrane</keyword>
<feature type="transmembrane region" description="Helical" evidence="8">
    <location>
        <begin position="334"/>
        <end position="354"/>
    </location>
</feature>
<dbReference type="Proteomes" id="UP000033858">
    <property type="component" value="Unassembled WGS sequence"/>
</dbReference>
<organism evidence="9 10">
    <name type="scientific">Candidatus Woesebacteria bacterium GW2011_GWB1_41_10</name>
    <dbReference type="NCBI Taxonomy" id="1618577"/>
    <lineage>
        <taxon>Bacteria</taxon>
        <taxon>Candidatus Woeseibacteriota</taxon>
    </lineage>
</organism>
<gene>
    <name evidence="9" type="ORF">UU32_C0001G0001</name>
</gene>
<reference evidence="9 10" key="1">
    <citation type="journal article" date="2015" name="Nature">
        <title>rRNA introns, odd ribosomes, and small enigmatic genomes across a large radiation of phyla.</title>
        <authorList>
            <person name="Brown C.T."/>
            <person name="Hug L.A."/>
            <person name="Thomas B.C."/>
            <person name="Sharon I."/>
            <person name="Castelle C.J."/>
            <person name="Singh A."/>
            <person name="Wilkins M.J."/>
            <person name="Williams K.H."/>
            <person name="Banfield J.F."/>
        </authorList>
    </citation>
    <scope>NUCLEOTIDE SEQUENCE [LARGE SCALE GENOMIC DNA]</scope>
</reference>
<name>A0A0G0WUQ9_9BACT</name>
<feature type="transmembrane region" description="Helical" evidence="8">
    <location>
        <begin position="112"/>
        <end position="129"/>
    </location>
</feature>
<feature type="non-terminal residue" evidence="9">
    <location>
        <position position="1"/>
    </location>
</feature>
<sequence>WKIFVVILLVLLNFSLIPAGGTGSDTFSWNQIAIESVRYVNPFRAHAVKEIDHLYPPLSTVIIGTFANLWKNAIGPALNYRIATKLSIITFYALSIWAFMKFKIGNTSPLEGLNKLLIILTTFALIIQTQGFADINIYVVPTLVLAILALFKKRYLLSGLLLGITVSIKWQPIILLPLFGAAIFDRITIFDGKKKFPQIFRNVMSFIVGFIVCPIVVWSMVYLQPGGSYMMGRSFNFILHGAAGLSGQALNLNWIATYILHIVQPAKFLSLVIILLRYWLFIKKNINNFLKGAFMIFLSHHILNKSAYDKHLFYSVVFMLLIYLIRPTEGNKKMLILVNTMTVMNLVLFFGITGPTEMNRLFFGIDITVIFAILYVIIYFWILKNYLSTSNLPLEKEA</sequence>
<feature type="transmembrane region" description="Helical" evidence="8">
    <location>
        <begin position="82"/>
        <end position="100"/>
    </location>
</feature>
<evidence type="ECO:0000256" key="8">
    <source>
        <dbReference type="SAM" id="Phobius"/>
    </source>
</evidence>
<evidence type="ECO:0000313" key="10">
    <source>
        <dbReference type="Proteomes" id="UP000033858"/>
    </source>
</evidence>
<feature type="transmembrane region" description="Helical" evidence="8">
    <location>
        <begin position="262"/>
        <end position="281"/>
    </location>
</feature>
<evidence type="ECO:0000313" key="9">
    <source>
        <dbReference type="EMBL" id="KKR88165.1"/>
    </source>
</evidence>
<evidence type="ECO:0008006" key="11">
    <source>
        <dbReference type="Google" id="ProtNLM"/>
    </source>
</evidence>
<evidence type="ECO:0000256" key="3">
    <source>
        <dbReference type="ARBA" id="ARBA00022679"/>
    </source>
</evidence>
<keyword evidence="6 8" id="KW-0472">Membrane</keyword>
<proteinExistence type="inferred from homology"/>
<keyword evidence="3" id="KW-0808">Transferase</keyword>
<comment type="subcellular location">
    <subcellularLocation>
        <location evidence="1">Cell membrane</location>
        <topology evidence="1">Multi-pass membrane protein</topology>
    </subcellularLocation>
</comment>
<keyword evidence="2" id="KW-1003">Cell membrane</keyword>
<comment type="similarity">
    <text evidence="7">Belongs to the glycosyltransferase 87 family.</text>
</comment>
<feature type="transmembrane region" description="Helical" evidence="8">
    <location>
        <begin position="311"/>
        <end position="328"/>
    </location>
</feature>
<feature type="transmembrane region" description="Helical" evidence="8">
    <location>
        <begin position="361"/>
        <end position="382"/>
    </location>
</feature>
<evidence type="ECO:0000256" key="5">
    <source>
        <dbReference type="ARBA" id="ARBA00022989"/>
    </source>
</evidence>
<keyword evidence="5 8" id="KW-1133">Transmembrane helix</keyword>
<evidence type="ECO:0000256" key="6">
    <source>
        <dbReference type="ARBA" id="ARBA00023136"/>
    </source>
</evidence>
<dbReference type="GO" id="GO:0016758">
    <property type="term" value="F:hexosyltransferase activity"/>
    <property type="evidence" value="ECO:0007669"/>
    <property type="project" value="InterPro"/>
</dbReference>
<accession>A0A0G0WUQ9</accession>
<comment type="caution">
    <text evidence="9">The sequence shown here is derived from an EMBL/GenBank/DDBJ whole genome shotgun (WGS) entry which is preliminary data.</text>
</comment>
<protein>
    <recommendedName>
        <fullName evidence="11">DUF2029 domain-containing protein</fullName>
    </recommendedName>
</protein>
<dbReference type="AlphaFoldDB" id="A0A0G0WUQ9"/>
<dbReference type="InterPro" id="IPR018584">
    <property type="entry name" value="GT87"/>
</dbReference>
<evidence type="ECO:0000256" key="7">
    <source>
        <dbReference type="ARBA" id="ARBA00024033"/>
    </source>
</evidence>
<feature type="transmembrane region" description="Helical" evidence="8">
    <location>
        <begin position="135"/>
        <end position="151"/>
    </location>
</feature>
<feature type="transmembrane region" description="Helical" evidence="8">
    <location>
        <begin position="203"/>
        <end position="223"/>
    </location>
</feature>
<dbReference type="EMBL" id="LCAE01000001">
    <property type="protein sequence ID" value="KKR88165.1"/>
    <property type="molecule type" value="Genomic_DNA"/>
</dbReference>
<evidence type="ECO:0000256" key="4">
    <source>
        <dbReference type="ARBA" id="ARBA00022692"/>
    </source>
</evidence>
<dbReference type="GO" id="GO:0005886">
    <property type="term" value="C:plasma membrane"/>
    <property type="evidence" value="ECO:0007669"/>
    <property type="project" value="UniProtKB-SubCell"/>
</dbReference>
<dbReference type="Pfam" id="PF09594">
    <property type="entry name" value="GT87"/>
    <property type="match status" value="1"/>
</dbReference>
<feature type="transmembrane region" description="Helical" evidence="8">
    <location>
        <begin position="160"/>
        <end position="183"/>
    </location>
</feature>